<dbReference type="EMBL" id="JBHUMK010000043">
    <property type="protein sequence ID" value="MFD2609751.1"/>
    <property type="molecule type" value="Genomic_DNA"/>
</dbReference>
<accession>A0ABW5P4E2</accession>
<dbReference type="SUPFAM" id="SSF53474">
    <property type="entry name" value="alpha/beta-Hydrolases"/>
    <property type="match status" value="1"/>
</dbReference>
<reference evidence="2" key="1">
    <citation type="journal article" date="2019" name="Int. J. Syst. Evol. Microbiol.">
        <title>The Global Catalogue of Microorganisms (GCM) 10K type strain sequencing project: providing services to taxonomists for standard genome sequencing and annotation.</title>
        <authorList>
            <consortium name="The Broad Institute Genomics Platform"/>
            <consortium name="The Broad Institute Genome Sequencing Center for Infectious Disease"/>
            <person name="Wu L."/>
            <person name="Ma J."/>
        </authorList>
    </citation>
    <scope>NUCLEOTIDE SEQUENCE [LARGE SCALE GENOMIC DNA]</scope>
    <source>
        <strain evidence="2">KCTC 33842</strain>
    </source>
</reference>
<dbReference type="InterPro" id="IPR010662">
    <property type="entry name" value="RBBP9/YdeN"/>
</dbReference>
<protein>
    <submittedName>
        <fullName evidence="1">RBBP9/YdeN family alpha/beta hydrolase</fullName>
    </submittedName>
</protein>
<dbReference type="Pfam" id="PF06821">
    <property type="entry name" value="Ser_hydrolase"/>
    <property type="match status" value="1"/>
</dbReference>
<evidence type="ECO:0000313" key="2">
    <source>
        <dbReference type="Proteomes" id="UP001597475"/>
    </source>
</evidence>
<sequence>MTPTLIIVPGLGDSGPQHWQTLWEQKFGAARVRQDDPEQPISEAWSARLQEVVEATPGDLVLVAHSCGVPTVVHWAARYDGGGKRVKGALLVAPPDPENATLQQVHPAACALAPFPLTSLPFPALVVASETDPYATLERAQAFAEAWGAEFVSAGDAGHINTASGHGEWTDGEVLLSEALHAWTPPNIERL</sequence>
<dbReference type="RefSeq" id="WP_386845365.1">
    <property type="nucleotide sequence ID" value="NZ_JBHUMK010000043.1"/>
</dbReference>
<dbReference type="InterPro" id="IPR029058">
    <property type="entry name" value="AB_hydrolase_fold"/>
</dbReference>
<proteinExistence type="predicted"/>
<gene>
    <name evidence="1" type="ORF">ACFSR9_09940</name>
</gene>
<keyword evidence="1" id="KW-0378">Hydrolase</keyword>
<organism evidence="1 2">
    <name type="scientific">Deinococcus taklimakanensis</name>
    <dbReference type="NCBI Taxonomy" id="536443"/>
    <lineage>
        <taxon>Bacteria</taxon>
        <taxon>Thermotogati</taxon>
        <taxon>Deinococcota</taxon>
        <taxon>Deinococci</taxon>
        <taxon>Deinococcales</taxon>
        <taxon>Deinococcaceae</taxon>
        <taxon>Deinococcus</taxon>
    </lineage>
</organism>
<dbReference type="GO" id="GO:0016787">
    <property type="term" value="F:hydrolase activity"/>
    <property type="evidence" value="ECO:0007669"/>
    <property type="project" value="UniProtKB-KW"/>
</dbReference>
<evidence type="ECO:0000313" key="1">
    <source>
        <dbReference type="EMBL" id="MFD2609751.1"/>
    </source>
</evidence>
<keyword evidence="2" id="KW-1185">Reference proteome</keyword>
<name>A0ABW5P4E2_9DEIO</name>
<dbReference type="Gene3D" id="3.40.50.1820">
    <property type="entry name" value="alpha/beta hydrolase"/>
    <property type="match status" value="1"/>
</dbReference>
<comment type="caution">
    <text evidence="1">The sequence shown here is derived from an EMBL/GenBank/DDBJ whole genome shotgun (WGS) entry which is preliminary data.</text>
</comment>
<dbReference type="Proteomes" id="UP001597475">
    <property type="component" value="Unassembled WGS sequence"/>
</dbReference>